<dbReference type="EMBL" id="QRUD01000213">
    <property type="protein sequence ID" value="RGR26668.1"/>
    <property type="molecule type" value="Genomic_DNA"/>
</dbReference>
<organism evidence="1 2">
    <name type="scientific">Phocaeicola vulgatus</name>
    <name type="common">Bacteroides vulgatus</name>
    <dbReference type="NCBI Taxonomy" id="821"/>
    <lineage>
        <taxon>Bacteria</taxon>
        <taxon>Pseudomonadati</taxon>
        <taxon>Bacteroidota</taxon>
        <taxon>Bacteroidia</taxon>
        <taxon>Bacteroidales</taxon>
        <taxon>Bacteroidaceae</taxon>
        <taxon>Phocaeicola</taxon>
    </lineage>
</organism>
<proteinExistence type="predicted"/>
<dbReference type="Proteomes" id="UP000266497">
    <property type="component" value="Unassembled WGS sequence"/>
</dbReference>
<evidence type="ECO:0000313" key="1">
    <source>
        <dbReference type="EMBL" id="RGR26668.1"/>
    </source>
</evidence>
<sequence>MNDIKRILIDLISISNNEKRIELYKKFYNIVQDFTVKPETDILDKIYTNLSGLIAHSELSKNEYNGLKLLLQYLERYGASENNR</sequence>
<evidence type="ECO:0000313" key="2">
    <source>
        <dbReference type="Proteomes" id="UP000266497"/>
    </source>
</evidence>
<protein>
    <submittedName>
        <fullName evidence="1">Filament-A percursor</fullName>
    </submittedName>
</protein>
<gene>
    <name evidence="1" type="ORF">DWY53_24350</name>
</gene>
<dbReference type="RefSeq" id="WP_117795925.1">
    <property type="nucleotide sequence ID" value="NZ_QRUD01000213.1"/>
</dbReference>
<name>A0A395UJX6_PHOVU</name>
<accession>A0A395UJX6</accession>
<dbReference type="AlphaFoldDB" id="A0A395UJX6"/>
<comment type="caution">
    <text evidence="1">The sequence shown here is derived from an EMBL/GenBank/DDBJ whole genome shotgun (WGS) entry which is preliminary data.</text>
</comment>
<reference evidence="1 2" key="1">
    <citation type="submission" date="2018-08" db="EMBL/GenBank/DDBJ databases">
        <title>A genome reference for cultivated species of the human gut microbiota.</title>
        <authorList>
            <person name="Zou Y."/>
            <person name="Xue W."/>
            <person name="Luo G."/>
        </authorList>
    </citation>
    <scope>NUCLEOTIDE SEQUENCE [LARGE SCALE GENOMIC DNA]</scope>
    <source>
        <strain evidence="1 2">AF25-30LB</strain>
    </source>
</reference>